<keyword evidence="2" id="KW-1185">Reference proteome</keyword>
<dbReference type="KEGG" id="ahk:NCTC10172_01133"/>
<accession>A0A449BL12</accession>
<dbReference type="RefSeq" id="WP_084145060.1">
    <property type="nucleotide sequence ID" value="NZ_LR215050.1"/>
</dbReference>
<name>A0A449BL12_9MOLU</name>
<evidence type="ECO:0000313" key="2">
    <source>
        <dbReference type="Proteomes" id="UP000290909"/>
    </source>
</evidence>
<evidence type="ECO:0000313" key="1">
    <source>
        <dbReference type="EMBL" id="VEU83083.1"/>
    </source>
</evidence>
<dbReference type="Proteomes" id="UP000290909">
    <property type="component" value="Chromosome"/>
</dbReference>
<dbReference type="InterPro" id="IPR003797">
    <property type="entry name" value="DegV"/>
</dbReference>
<dbReference type="STRING" id="1408416.GCA_000702765_00137"/>
<dbReference type="Pfam" id="PF02645">
    <property type="entry name" value="DegV"/>
    <property type="match status" value="1"/>
</dbReference>
<gene>
    <name evidence="1" type="ORF">NCTC10172_01133</name>
</gene>
<reference evidence="1 2" key="1">
    <citation type="submission" date="2019-01" db="EMBL/GenBank/DDBJ databases">
        <authorList>
            <consortium name="Pathogen Informatics"/>
        </authorList>
    </citation>
    <scope>NUCLEOTIDE SEQUENCE [LARGE SCALE GENOMIC DNA]</scope>
    <source>
        <strain evidence="1 2">NCTC10172</strain>
    </source>
</reference>
<dbReference type="EMBL" id="LR215050">
    <property type="protein sequence ID" value="VEU83083.1"/>
    <property type="molecule type" value="Genomic_DNA"/>
</dbReference>
<proteinExistence type="predicted"/>
<protein>
    <submittedName>
        <fullName evidence="1">EDD domain protein, DegV family</fullName>
    </submittedName>
</protein>
<organism evidence="1 2">
    <name type="scientific">Acholeplasma hippikon</name>
    <dbReference type="NCBI Taxonomy" id="264636"/>
    <lineage>
        <taxon>Bacteria</taxon>
        <taxon>Bacillati</taxon>
        <taxon>Mycoplasmatota</taxon>
        <taxon>Mollicutes</taxon>
        <taxon>Acholeplasmatales</taxon>
        <taxon>Acholeplasmataceae</taxon>
        <taxon>Acholeplasma</taxon>
    </lineage>
</organism>
<sequence>MRTFGIVVDSLINLNFKERIFQDASIVSLSFMMNEKLYIENNKEKYRKINKKDQLKPIPVKTESFIEVFKEQKALGYETVIYLASSTYFIDTINQANLAKTILNDPNIYIIDTQSFGPGIEYLLEIINFNKDKKIKDLIQIIYESIEKVNILFLKEKVINLGVAKIKLPLYEAVLFKGEFFKYKTIFKSKTLHFMNEYINRNIKIGDKPYIKVFAANKMEDAKILQHEIHTFNKDVEISNYGVVPLVVAYYLKEGSVGILYGNYGE</sequence>
<dbReference type="Gene3D" id="3.40.50.10170">
    <property type="match status" value="1"/>
</dbReference>
<dbReference type="AlphaFoldDB" id="A0A449BL12"/>
<dbReference type="PROSITE" id="PS51482">
    <property type="entry name" value="DEGV"/>
    <property type="match status" value="1"/>
</dbReference>
<dbReference type="SUPFAM" id="SSF82549">
    <property type="entry name" value="DAK1/DegV-like"/>
    <property type="match status" value="1"/>
</dbReference>